<comment type="caution">
    <text evidence="2">The sequence shown here is derived from an EMBL/GenBank/DDBJ whole genome shotgun (WGS) entry which is preliminary data.</text>
</comment>
<organism evidence="2 3">
    <name type="scientific">Gramella jeungdoensis</name>
    <dbReference type="NCBI Taxonomy" id="708091"/>
    <lineage>
        <taxon>Bacteria</taxon>
        <taxon>Pseudomonadati</taxon>
        <taxon>Bacteroidota</taxon>
        <taxon>Flavobacteriia</taxon>
        <taxon>Flavobacteriales</taxon>
        <taxon>Flavobacteriaceae</taxon>
        <taxon>Christiangramia</taxon>
    </lineage>
</organism>
<evidence type="ECO:0000313" key="2">
    <source>
        <dbReference type="EMBL" id="MCM8569372.1"/>
    </source>
</evidence>
<dbReference type="RefSeq" id="WP_252112370.1">
    <property type="nucleotide sequence ID" value="NZ_JAMSCK010000003.1"/>
</dbReference>
<gene>
    <name evidence="2" type="ORF">NE848_08275</name>
</gene>
<reference evidence="2" key="1">
    <citation type="submission" date="2022-06" db="EMBL/GenBank/DDBJ databases">
        <title>Gramella sediminis sp. nov., isolated from deep-sea sediment of the Indian Ocean.</title>
        <authorList>
            <person name="Yang L."/>
        </authorList>
    </citation>
    <scope>NUCLEOTIDE SEQUENCE</scope>
    <source>
        <strain evidence="2">HMD3159</strain>
    </source>
</reference>
<dbReference type="EMBL" id="JAMSCK010000003">
    <property type="protein sequence ID" value="MCM8569372.1"/>
    <property type="molecule type" value="Genomic_DNA"/>
</dbReference>
<feature type="chain" id="PRO_5046074048" evidence="1">
    <location>
        <begin position="22"/>
        <end position="206"/>
    </location>
</feature>
<proteinExistence type="predicted"/>
<name>A0ABT0Z0Z5_9FLAO</name>
<keyword evidence="3" id="KW-1185">Reference proteome</keyword>
<dbReference type="PROSITE" id="PS51257">
    <property type="entry name" value="PROKAR_LIPOPROTEIN"/>
    <property type="match status" value="1"/>
</dbReference>
<protein>
    <submittedName>
        <fullName evidence="2">Uncharacterized protein</fullName>
    </submittedName>
</protein>
<sequence>MKAFKVLFVLGSMLFMLTACEEPEDLNTQDKLTELNLQAKTSNHVGVPFKARLFTEQAEDALTEICSFTSPNDFWAMEHQIGGGNATHLGNFNVDFKFCFHIALDDQGFPDLESGFGQYNGSEGSTAPLIVAANGDQLFAEVREESELIPIQNEKYNFEFDDIWYITGGTGRFENASGEFVGYGLVRSDGTGTDHVWDGTIILNKN</sequence>
<keyword evidence="1" id="KW-0732">Signal</keyword>
<dbReference type="Proteomes" id="UP001155077">
    <property type="component" value="Unassembled WGS sequence"/>
</dbReference>
<evidence type="ECO:0000313" key="3">
    <source>
        <dbReference type="Proteomes" id="UP001155077"/>
    </source>
</evidence>
<feature type="signal peptide" evidence="1">
    <location>
        <begin position="1"/>
        <end position="21"/>
    </location>
</feature>
<evidence type="ECO:0000256" key="1">
    <source>
        <dbReference type="SAM" id="SignalP"/>
    </source>
</evidence>
<accession>A0ABT0Z0Z5</accession>